<keyword evidence="4" id="KW-1185">Reference proteome</keyword>
<proteinExistence type="predicted"/>
<dbReference type="EMBL" id="CP089984">
    <property type="protein sequence ID" value="WXB15549.1"/>
    <property type="molecule type" value="Genomic_DNA"/>
</dbReference>
<reference evidence="3 4" key="1">
    <citation type="submission" date="2021-12" db="EMBL/GenBank/DDBJ databases">
        <title>Discovery of the Pendulisporaceae a myxobacterial family with distinct sporulation behavior and unique specialized metabolism.</title>
        <authorList>
            <person name="Garcia R."/>
            <person name="Popoff A."/>
            <person name="Bader C.D."/>
            <person name="Loehr J."/>
            <person name="Walesch S."/>
            <person name="Walt C."/>
            <person name="Boldt J."/>
            <person name="Bunk B."/>
            <person name="Haeckl F.J.F.P.J."/>
            <person name="Gunesch A.P."/>
            <person name="Birkelbach J."/>
            <person name="Nuebel U."/>
            <person name="Pietschmann T."/>
            <person name="Bach T."/>
            <person name="Mueller R."/>
        </authorList>
    </citation>
    <scope>NUCLEOTIDE SEQUENCE [LARGE SCALE GENOMIC DNA]</scope>
    <source>
        <strain evidence="3 4">MSr11954</strain>
    </source>
</reference>
<evidence type="ECO:0000313" key="4">
    <source>
        <dbReference type="Proteomes" id="UP001370348"/>
    </source>
</evidence>
<accession>A0ABZ2LX89</accession>
<organism evidence="3 4">
    <name type="scientific">Pendulispora albinea</name>
    <dbReference type="NCBI Taxonomy" id="2741071"/>
    <lineage>
        <taxon>Bacteria</taxon>
        <taxon>Pseudomonadati</taxon>
        <taxon>Myxococcota</taxon>
        <taxon>Myxococcia</taxon>
        <taxon>Myxococcales</taxon>
        <taxon>Sorangiineae</taxon>
        <taxon>Pendulisporaceae</taxon>
        <taxon>Pendulispora</taxon>
    </lineage>
</organism>
<dbReference type="Proteomes" id="UP001370348">
    <property type="component" value="Chromosome"/>
</dbReference>
<sequence length="152" mass="16375">MKRVKRAKWVLGFVLTMAVTLGVLALTSAVGSAQTRHKGGAGKGGKPRITKPVRETATSADTVDASAPRSAPAAVVGRETLGDAGVVDVKTLDSGTKVLRFGELEIEGRLRSPQIVYFLRRVRAEFAAEDLGHRSFLRELSETRRDPNFTGE</sequence>
<gene>
    <name evidence="3" type="ORF">LZC94_47985</name>
</gene>
<evidence type="ECO:0000256" key="2">
    <source>
        <dbReference type="SAM" id="SignalP"/>
    </source>
</evidence>
<feature type="chain" id="PRO_5045388691" evidence="2">
    <location>
        <begin position="26"/>
        <end position="152"/>
    </location>
</feature>
<protein>
    <submittedName>
        <fullName evidence="3">Uncharacterized protein</fullName>
    </submittedName>
</protein>
<name>A0ABZ2LX89_9BACT</name>
<feature type="compositionally biased region" description="Low complexity" evidence="1">
    <location>
        <begin position="56"/>
        <end position="71"/>
    </location>
</feature>
<feature type="region of interest" description="Disordered" evidence="1">
    <location>
        <begin position="34"/>
        <end position="71"/>
    </location>
</feature>
<evidence type="ECO:0000256" key="1">
    <source>
        <dbReference type="SAM" id="MobiDB-lite"/>
    </source>
</evidence>
<feature type="signal peptide" evidence="2">
    <location>
        <begin position="1"/>
        <end position="25"/>
    </location>
</feature>
<dbReference type="RefSeq" id="WP_394825180.1">
    <property type="nucleotide sequence ID" value="NZ_CP089984.1"/>
</dbReference>
<evidence type="ECO:0000313" key="3">
    <source>
        <dbReference type="EMBL" id="WXB15549.1"/>
    </source>
</evidence>
<feature type="compositionally biased region" description="Basic residues" evidence="1">
    <location>
        <begin position="35"/>
        <end position="51"/>
    </location>
</feature>
<keyword evidence="2" id="KW-0732">Signal</keyword>